<dbReference type="CDD" id="cd19946">
    <property type="entry name" value="GlpA-like_Fer2_BFD-like"/>
    <property type="match status" value="1"/>
</dbReference>
<dbReference type="Pfam" id="PF04324">
    <property type="entry name" value="Fer2_BFD"/>
    <property type="match status" value="1"/>
</dbReference>
<dbReference type="EMBL" id="CP009961">
    <property type="protein sequence ID" value="AKG38273.1"/>
    <property type="molecule type" value="Genomic_DNA"/>
</dbReference>
<reference evidence="3 4" key="1">
    <citation type="journal article" date="2015" name="Stand. Genomic Sci.">
        <title>Complete genome sequence of and proposal of Thermofilum uzonense sp. nov. a novel hyperthermophilic crenarchaeon and emended description of the genus Thermofilum.</title>
        <authorList>
            <person name="Toshchakov S.V."/>
            <person name="Korzhenkov A.A."/>
            <person name="Samarov N.I."/>
            <person name="Mazunin I.O."/>
            <person name="Mozhey O.I."/>
            <person name="Shmyr I.S."/>
            <person name="Derbikova K.S."/>
            <person name="Taranov E.A."/>
            <person name="Dominova I.N."/>
            <person name="Bonch-Osmolovskaya E.A."/>
            <person name="Patrushev M.V."/>
            <person name="Podosokorskaya O.A."/>
            <person name="Kublanov I.V."/>
        </authorList>
    </citation>
    <scope>NUCLEOTIDE SEQUENCE [LARGE SCALE GENOMIC DNA]</scope>
    <source>
        <strain evidence="3 4">1807-2</strain>
    </source>
</reference>
<gene>
    <name evidence="3" type="ORF">MA03_01810</name>
</gene>
<dbReference type="STRING" id="1550241.MA03_01810"/>
<feature type="domain" description="FAD dependent oxidoreductase" evidence="1">
    <location>
        <begin position="5"/>
        <end position="353"/>
    </location>
</feature>
<dbReference type="PANTHER" id="PTHR42720:SF1">
    <property type="entry name" value="GLYCEROL 3-PHOSPHATE OXIDASE"/>
    <property type="match status" value="1"/>
</dbReference>
<name>A0A0F7FGR6_9CREN</name>
<dbReference type="RefSeq" id="WP_052883637.1">
    <property type="nucleotide sequence ID" value="NZ_CP009961.1"/>
</dbReference>
<feature type="domain" description="BFD-like [2Fe-2S]-binding" evidence="2">
    <location>
        <begin position="389"/>
        <end position="441"/>
    </location>
</feature>
<dbReference type="KEGG" id="thf:MA03_01810"/>
<evidence type="ECO:0000259" key="2">
    <source>
        <dbReference type="Pfam" id="PF04324"/>
    </source>
</evidence>
<dbReference type="PATRIC" id="fig|1550241.5.peg.369"/>
<proteinExistence type="predicted"/>
<organism evidence="3 4">
    <name type="scientific">Infirmifilum uzonense</name>
    <dbReference type="NCBI Taxonomy" id="1550241"/>
    <lineage>
        <taxon>Archaea</taxon>
        <taxon>Thermoproteota</taxon>
        <taxon>Thermoprotei</taxon>
        <taxon>Thermofilales</taxon>
        <taxon>Thermofilaceae</taxon>
        <taxon>Infirmifilum</taxon>
    </lineage>
</organism>
<dbReference type="PANTHER" id="PTHR42720">
    <property type="entry name" value="GLYCEROL-3-PHOSPHATE DEHYDROGENASE"/>
    <property type="match status" value="1"/>
</dbReference>
<dbReference type="AlphaFoldDB" id="A0A0F7FGR6"/>
<sequence length="464" mass="51586">MRSYDVVIVGSGIIGLMTAYKLAHYNVSVLVLEENPEPGWGVSKGHAAIIHVVQLPFSSVKSKMAREGNKRMFEIAERLGVRYVKTSTLVVATKLHHLLAMPLIALYLKINLGKDYPVKLRSRAYLRREEPALTKKALGAIEVYGYGCIDNFDLMYRLYEFAKDNGVEFKFSTRASRVSIQDDFVEIVTDKGENYKARFLVNAAGLWADEIYNMLGDEVSFELGKGVLLVFDRSVTRRFISPLYLKPDPKTKGGAIMFTVDGKGLWGPNLRPARDKSDLSVDEEDIKALMEKFSPLLDVDPGIPIKAYAGIRPIPPENDFRIVYSTKSKRVVHAVGTESPAFTASPVIAEKILEMLKASGLTLSEKENILLRKPFTKSRYAPEKARGRVVCMCNLVTEEEIREAVRRGAKTLQGVMLRTGAGMGLCQGSKCIAEVAKIVAEELGVGVENVTFKGENSWLVRRAK</sequence>
<dbReference type="InterPro" id="IPR006076">
    <property type="entry name" value="FAD-dep_OxRdtase"/>
</dbReference>
<dbReference type="HOGENOM" id="CLU_024775_3_1_2"/>
<dbReference type="Gene3D" id="3.30.9.10">
    <property type="entry name" value="D-Amino Acid Oxidase, subunit A, domain 2"/>
    <property type="match status" value="1"/>
</dbReference>
<dbReference type="OrthoDB" id="2001at2157"/>
<dbReference type="Gene3D" id="1.10.10.1100">
    <property type="entry name" value="BFD-like [2Fe-2S]-binding domain"/>
    <property type="match status" value="1"/>
</dbReference>
<dbReference type="InterPro" id="IPR007419">
    <property type="entry name" value="BFD-like_2Fe2S-bd_dom"/>
</dbReference>
<dbReference type="Proteomes" id="UP000067434">
    <property type="component" value="Chromosome"/>
</dbReference>
<evidence type="ECO:0000259" key="1">
    <source>
        <dbReference type="Pfam" id="PF01266"/>
    </source>
</evidence>
<keyword evidence="4" id="KW-1185">Reference proteome</keyword>
<dbReference type="InterPro" id="IPR036188">
    <property type="entry name" value="FAD/NAD-bd_sf"/>
</dbReference>
<dbReference type="InterPro" id="IPR052745">
    <property type="entry name" value="G3P_Oxidase/Oxidoreductase"/>
</dbReference>
<accession>A0A0F7FGR6</accession>
<dbReference type="Gene3D" id="3.50.50.60">
    <property type="entry name" value="FAD/NAD(P)-binding domain"/>
    <property type="match status" value="1"/>
</dbReference>
<protein>
    <submittedName>
        <fullName evidence="3">FAD-dependent oxidoreductase</fullName>
    </submittedName>
</protein>
<evidence type="ECO:0000313" key="4">
    <source>
        <dbReference type="Proteomes" id="UP000067434"/>
    </source>
</evidence>
<dbReference type="Pfam" id="PF01266">
    <property type="entry name" value="DAO"/>
    <property type="match status" value="1"/>
</dbReference>
<dbReference type="GeneID" id="25400927"/>
<dbReference type="InterPro" id="IPR041854">
    <property type="entry name" value="BFD-like_2Fe2S-bd_dom_sf"/>
</dbReference>
<evidence type="ECO:0000313" key="3">
    <source>
        <dbReference type="EMBL" id="AKG38273.1"/>
    </source>
</evidence>
<dbReference type="SUPFAM" id="SSF51905">
    <property type="entry name" value="FAD/NAD(P)-binding domain"/>
    <property type="match status" value="1"/>
</dbReference>